<keyword evidence="4 6" id="KW-0808">Transferase</keyword>
<keyword evidence="5 6" id="KW-0949">S-adenosyl-L-methionine</keyword>
<comment type="caution">
    <text evidence="9">The sequence shown here is derived from an EMBL/GenBank/DDBJ whole genome shotgun (WGS) entry which is preliminary data.</text>
</comment>
<name>A0A4Q9KTB6_9MICR</name>
<dbReference type="EMBL" id="PITJ01001914">
    <property type="protein sequence ID" value="TBT98082.1"/>
    <property type="molecule type" value="Genomic_DNA"/>
</dbReference>
<proteinExistence type="inferred from homology"/>
<sequence length="168" mass="19504">MKKIIYEFDQCDKKRCSAQKLLRSNKVIVGRRNTYFKGILLSPNSKKVISIEDKDVMEKYGLGVIDCSWSQMESINVKGNSRILPFLVAVNPVNYGKPFKLNCVEAMAGALYICGFESEAFEIFEGFNYCDTFFKINEEILERYSKCKNGEEIIEEQTKYLNENRREK</sequence>
<dbReference type="GO" id="GO:0106388">
    <property type="term" value="F:rRNA small subunit aminocarboxypropyltransferase activity"/>
    <property type="evidence" value="ECO:0007669"/>
    <property type="project" value="UniProtKB-EC"/>
</dbReference>
<evidence type="ECO:0000256" key="4">
    <source>
        <dbReference type="ARBA" id="ARBA00022679"/>
    </source>
</evidence>
<dbReference type="GO" id="GO:0000455">
    <property type="term" value="P:enzyme-directed rRNA pseudouridine synthesis"/>
    <property type="evidence" value="ECO:0007669"/>
    <property type="project" value="UniProtKB-UniRule"/>
</dbReference>
<comment type="catalytic activity">
    <reaction evidence="6">
        <text>N(1)-methylpseudouridine(1191) in yeast 18S rRNA + S-adenosyl-L-methionine = N(1)-methyl-N(3)-[(3S)-3-amino-3-carboxypropyl]pseudouridine(1191) in yeast 18S rRNA + S-methyl-5'-thioadenosine + H(+)</text>
        <dbReference type="Rhea" id="RHEA:63300"/>
        <dbReference type="Rhea" id="RHEA-COMP:13852"/>
        <dbReference type="Rhea" id="RHEA-COMP:16309"/>
        <dbReference type="ChEBI" id="CHEBI:15378"/>
        <dbReference type="ChEBI" id="CHEBI:17509"/>
        <dbReference type="ChEBI" id="CHEBI:59789"/>
        <dbReference type="ChEBI" id="CHEBI:74890"/>
        <dbReference type="ChEBI" id="CHEBI:146234"/>
    </reaction>
</comment>
<dbReference type="InterPro" id="IPR007209">
    <property type="entry name" value="RNaseL-inhib-like_metal-bd_dom"/>
</dbReference>
<dbReference type="EC" id="2.5.1.157" evidence="6"/>
<keyword evidence="3 6" id="KW-0698">rRNA processing</keyword>
<comment type="function">
    <text evidence="6">Aminocarboxypropyltransferase that catalyzes the aminocarboxypropyl transfer on pseudouridine at position 1191 (Psi1191) in 18S rRNA. It constitutes the last step in biosynthesis of the hypermodified N1-methyl-N3-(3-amino-3-carboxypropyl) pseudouridine (m1acp3-Psi) conserved in eukaryotic 18S rRNA.</text>
</comment>
<dbReference type="PANTHER" id="PTHR20426:SF0">
    <property type="entry name" value="18S RRNA AMINOCARBOXYPROPYLTRANSFERASE"/>
    <property type="match status" value="1"/>
</dbReference>
<evidence type="ECO:0000259" key="8">
    <source>
        <dbReference type="Pfam" id="PF04068"/>
    </source>
</evidence>
<dbReference type="PANTHER" id="PTHR20426">
    <property type="entry name" value="RIBOSOME BIOGENESIS PROTEIN TSR3 HOMOLOG"/>
    <property type="match status" value="1"/>
</dbReference>
<keyword evidence="2 6" id="KW-0690">Ribosome biogenesis</keyword>
<feature type="binding site" evidence="6">
    <location>
        <position position="65"/>
    </location>
    <ligand>
        <name>S-adenosyl-L-methionine</name>
        <dbReference type="ChEBI" id="CHEBI:59789"/>
    </ligand>
</feature>
<feature type="binding site" evidence="6">
    <location>
        <position position="17"/>
    </location>
    <ligand>
        <name>S-adenosyl-L-methionine</name>
        <dbReference type="ChEBI" id="CHEBI:59789"/>
    </ligand>
</feature>
<dbReference type="GO" id="GO:0005737">
    <property type="term" value="C:cytoplasm"/>
    <property type="evidence" value="ECO:0007669"/>
    <property type="project" value="UniProtKB-SubCell"/>
</dbReference>
<dbReference type="InterPro" id="IPR007177">
    <property type="entry name" value="Tsr3_C"/>
</dbReference>
<dbReference type="GO" id="GO:0005634">
    <property type="term" value="C:nucleus"/>
    <property type="evidence" value="ECO:0007669"/>
    <property type="project" value="UniProtKB-SubCell"/>
</dbReference>
<dbReference type="GO" id="GO:1904047">
    <property type="term" value="F:S-adenosyl-L-methionine binding"/>
    <property type="evidence" value="ECO:0007669"/>
    <property type="project" value="UniProtKB-UniRule"/>
</dbReference>
<comment type="subcellular location">
    <subcellularLocation>
        <location evidence="6">Cytoplasm</location>
    </subcellularLocation>
    <subcellularLocation>
        <location evidence="6">Nucleus</location>
    </subcellularLocation>
</comment>
<keyword evidence="6" id="KW-0539">Nucleus</keyword>
<dbReference type="Proteomes" id="UP000292362">
    <property type="component" value="Unassembled WGS sequence"/>
</dbReference>
<dbReference type="AlphaFoldDB" id="A0A4Q9KTB6"/>
<comment type="caution">
    <text evidence="6">Lacks conserved residue(s) required for the propagation of feature annotation.</text>
</comment>
<keyword evidence="1 6" id="KW-0963">Cytoplasm</keyword>
<organism evidence="9 10">
    <name type="scientific">Hamiltosporidium tvaerminnensis</name>
    <dbReference type="NCBI Taxonomy" id="1176355"/>
    <lineage>
        <taxon>Eukaryota</taxon>
        <taxon>Fungi</taxon>
        <taxon>Fungi incertae sedis</taxon>
        <taxon>Microsporidia</taxon>
        <taxon>Dubosqiidae</taxon>
        <taxon>Hamiltosporidium</taxon>
    </lineage>
</organism>
<gene>
    <name evidence="6" type="primary">TSR3</name>
    <name evidence="9" type="ORF">CWI37_1914p0020</name>
</gene>
<feature type="binding site" evidence="6">
    <location>
        <position position="84"/>
    </location>
    <ligand>
        <name>S-adenosyl-L-methionine</name>
        <dbReference type="ChEBI" id="CHEBI:59789"/>
    </ligand>
</feature>
<evidence type="ECO:0000256" key="3">
    <source>
        <dbReference type="ARBA" id="ARBA00022552"/>
    </source>
</evidence>
<evidence type="ECO:0000256" key="1">
    <source>
        <dbReference type="ARBA" id="ARBA00022490"/>
    </source>
</evidence>
<protein>
    <recommendedName>
        <fullName evidence="6">18S rRNA aminocarboxypropyltransferase</fullName>
        <ecNumber evidence="6">2.5.1.157</ecNumber>
    </recommendedName>
</protein>
<reference evidence="9 10" key="1">
    <citation type="submission" date="2017-12" db="EMBL/GenBank/DDBJ databases">
        <authorList>
            <person name="Pombert J.-F."/>
            <person name="Haag K.L."/>
            <person name="Ebert D."/>
        </authorList>
    </citation>
    <scope>NUCLEOTIDE SEQUENCE [LARGE SCALE GENOMIC DNA]</scope>
    <source>
        <strain evidence="9">FI-OER-3-3</strain>
    </source>
</reference>
<comment type="similarity">
    <text evidence="6">Belongs to the TDD superfamily. TSR3 family.</text>
</comment>
<evidence type="ECO:0000313" key="9">
    <source>
        <dbReference type="EMBL" id="TBT98082.1"/>
    </source>
</evidence>
<feature type="domain" description="16S/18S rRNA aminocarboxypropyltransferase Tsr3 C-terminal" evidence="7">
    <location>
        <begin position="39"/>
        <end position="161"/>
    </location>
</feature>
<dbReference type="Pfam" id="PF04068">
    <property type="entry name" value="Fer4_RLI"/>
    <property type="match status" value="1"/>
</dbReference>
<dbReference type="Pfam" id="PF04034">
    <property type="entry name" value="Ribo_biogen_C"/>
    <property type="match status" value="1"/>
</dbReference>
<evidence type="ECO:0000256" key="6">
    <source>
        <dbReference type="HAMAP-Rule" id="MF_03146"/>
    </source>
</evidence>
<dbReference type="InterPro" id="IPR022968">
    <property type="entry name" value="Tsr3-like"/>
</dbReference>
<evidence type="ECO:0000256" key="5">
    <source>
        <dbReference type="ARBA" id="ARBA00022691"/>
    </source>
</evidence>
<evidence type="ECO:0000256" key="2">
    <source>
        <dbReference type="ARBA" id="ARBA00022517"/>
    </source>
</evidence>
<comment type="catalytic activity">
    <reaction evidence="6">
        <text>an N(1)-methylpseudouridine in rRNA + S-adenosyl-L-methionine = N(1)-methyl-N(3)-[(3S)-3-amino-3-carboxypropyl]pseudouridine in rRNA + S-methyl-5'-thioadenosine + H(+)</text>
        <dbReference type="Rhea" id="RHEA:63296"/>
        <dbReference type="Rhea" id="RHEA-COMP:11634"/>
        <dbReference type="Rhea" id="RHEA-COMP:16310"/>
        <dbReference type="ChEBI" id="CHEBI:15378"/>
        <dbReference type="ChEBI" id="CHEBI:17509"/>
        <dbReference type="ChEBI" id="CHEBI:59789"/>
        <dbReference type="ChEBI" id="CHEBI:74890"/>
        <dbReference type="ChEBI" id="CHEBI:146234"/>
        <dbReference type="EC" id="2.5.1.157"/>
    </reaction>
</comment>
<feature type="domain" description="RNase L inhibitor RLI-like possible metal-binding" evidence="8">
    <location>
        <begin position="1"/>
        <end position="27"/>
    </location>
</feature>
<dbReference type="VEuPathDB" id="MicrosporidiaDB:CWI37_1914p0020"/>
<dbReference type="NCBIfam" id="NF002621">
    <property type="entry name" value="PRK02287.1"/>
    <property type="match status" value="1"/>
</dbReference>
<accession>A0A4Q9KTB6</accession>
<evidence type="ECO:0000313" key="10">
    <source>
        <dbReference type="Proteomes" id="UP000292362"/>
    </source>
</evidence>
<evidence type="ECO:0000259" key="7">
    <source>
        <dbReference type="Pfam" id="PF04034"/>
    </source>
</evidence>
<dbReference type="HAMAP" id="MF_01116">
    <property type="entry name" value="TSR3"/>
    <property type="match status" value="1"/>
</dbReference>
<dbReference type="GO" id="GO:0030490">
    <property type="term" value="P:maturation of SSU-rRNA"/>
    <property type="evidence" value="ECO:0007669"/>
    <property type="project" value="TreeGrafter"/>
</dbReference>